<dbReference type="EMBL" id="CP022011">
    <property type="protein sequence ID" value="QDJ14731.1"/>
    <property type="molecule type" value="Genomic_DNA"/>
</dbReference>
<reference evidence="11" key="1">
    <citation type="submission" date="2017-06" db="EMBL/GenBank/DDBJ databases">
        <title>Genome sequencing of pathogenic and non-pathogenic strains within Bisgaard taxon 40.</title>
        <authorList>
            <person name="Ladner J.T."/>
            <person name="Lovett S.P."/>
            <person name="Koroleva G."/>
            <person name="Lorch J.M."/>
        </authorList>
    </citation>
    <scope>NUCLEOTIDE SEQUENCE</scope>
    <source>
        <strain evidence="11">27576-1-I1</strain>
    </source>
</reference>
<keyword evidence="8" id="KW-1133">Transmembrane helix</keyword>
<evidence type="ECO:0000256" key="3">
    <source>
        <dbReference type="ARBA" id="ARBA00014962"/>
    </source>
</evidence>
<dbReference type="PRINTS" id="PR01853">
    <property type="entry name" value="YAJCTRNLCASE"/>
</dbReference>
<dbReference type="NCBIfam" id="TIGR00739">
    <property type="entry name" value="yajC"/>
    <property type="match status" value="1"/>
</dbReference>
<keyword evidence="5" id="KW-1003">Cell membrane</keyword>
<evidence type="ECO:0000256" key="2">
    <source>
        <dbReference type="ARBA" id="ARBA00006742"/>
    </source>
</evidence>
<gene>
    <name evidence="11" type="ORF">CEP48_04520</name>
</gene>
<proteinExistence type="inferred from homology"/>
<evidence type="ECO:0000256" key="10">
    <source>
        <dbReference type="ARBA" id="ARBA00023136"/>
    </source>
</evidence>
<comment type="similarity">
    <text evidence="2">Belongs to the YajC family.</text>
</comment>
<dbReference type="GO" id="GO:0015031">
    <property type="term" value="P:protein transport"/>
    <property type="evidence" value="ECO:0007669"/>
    <property type="project" value="UniProtKB-KW"/>
</dbReference>
<keyword evidence="6" id="KW-0812">Transmembrane</keyword>
<dbReference type="RefSeq" id="WP_261920746.1">
    <property type="nucleotide sequence ID" value="NZ_CP022010.1"/>
</dbReference>
<dbReference type="Proteomes" id="UP000955338">
    <property type="component" value="Chromosome"/>
</dbReference>
<dbReference type="PANTHER" id="PTHR33909">
    <property type="entry name" value="SEC TRANSLOCON ACCESSORY COMPLEX SUBUNIT YAJC"/>
    <property type="match status" value="1"/>
</dbReference>
<dbReference type="SMART" id="SM01323">
    <property type="entry name" value="YajC"/>
    <property type="match status" value="1"/>
</dbReference>
<organism evidence="11 12">
    <name type="scientific">Mergibacter septicus</name>
    <dbReference type="NCBI Taxonomy" id="221402"/>
    <lineage>
        <taxon>Bacteria</taxon>
        <taxon>Pseudomonadati</taxon>
        <taxon>Pseudomonadota</taxon>
        <taxon>Gammaproteobacteria</taxon>
        <taxon>Pasteurellales</taxon>
        <taxon>Pasteurellaceae</taxon>
        <taxon>Mergibacter</taxon>
    </lineage>
</organism>
<evidence type="ECO:0000256" key="7">
    <source>
        <dbReference type="ARBA" id="ARBA00022927"/>
    </source>
</evidence>
<comment type="subcellular location">
    <subcellularLocation>
        <location evidence="1">Cell membrane</location>
        <topology evidence="1">Single-pass membrane protein</topology>
    </subcellularLocation>
</comment>
<dbReference type="GO" id="GO:0005886">
    <property type="term" value="C:plasma membrane"/>
    <property type="evidence" value="ECO:0007669"/>
    <property type="project" value="UniProtKB-SubCell"/>
</dbReference>
<keyword evidence="4" id="KW-0813">Transport</keyword>
<keyword evidence="10" id="KW-0472">Membrane</keyword>
<dbReference type="AlphaFoldDB" id="A0A8D4IWZ5"/>
<dbReference type="Pfam" id="PF02699">
    <property type="entry name" value="YajC"/>
    <property type="match status" value="1"/>
</dbReference>
<evidence type="ECO:0000313" key="11">
    <source>
        <dbReference type="EMBL" id="QDJ14731.1"/>
    </source>
</evidence>
<name>A0A8D4IWZ5_9PAST</name>
<accession>A0A8D4IWZ5</accession>
<keyword evidence="12" id="KW-1185">Reference proteome</keyword>
<evidence type="ECO:0000256" key="4">
    <source>
        <dbReference type="ARBA" id="ARBA00022448"/>
    </source>
</evidence>
<evidence type="ECO:0000256" key="6">
    <source>
        <dbReference type="ARBA" id="ARBA00022692"/>
    </source>
</evidence>
<evidence type="ECO:0000313" key="12">
    <source>
        <dbReference type="Proteomes" id="UP000955338"/>
    </source>
</evidence>
<dbReference type="PANTHER" id="PTHR33909:SF1">
    <property type="entry name" value="SEC TRANSLOCON ACCESSORY COMPLEX SUBUNIT YAJC"/>
    <property type="match status" value="1"/>
</dbReference>
<evidence type="ECO:0000256" key="5">
    <source>
        <dbReference type="ARBA" id="ARBA00022475"/>
    </source>
</evidence>
<keyword evidence="7" id="KW-0653">Protein transport</keyword>
<evidence type="ECO:0000256" key="1">
    <source>
        <dbReference type="ARBA" id="ARBA00004162"/>
    </source>
</evidence>
<keyword evidence="9" id="KW-0811">Translocation</keyword>
<sequence>MGLISNAYAAGEAVPQQGGGLQMIFLLVIFGLIFYFMIFRPQSKRNKQQRELLASLSKGDEVLTSGGLMGKITKISAEQDYLVMALNESNEVTIRKDFVVAVLPKGSIKSL</sequence>
<dbReference type="InterPro" id="IPR003849">
    <property type="entry name" value="Preprotein_translocase_YajC"/>
</dbReference>
<evidence type="ECO:0000256" key="9">
    <source>
        <dbReference type="ARBA" id="ARBA00023010"/>
    </source>
</evidence>
<protein>
    <recommendedName>
        <fullName evidence="3">Sec translocon accessory complex subunit YajC</fullName>
    </recommendedName>
</protein>
<evidence type="ECO:0000256" key="8">
    <source>
        <dbReference type="ARBA" id="ARBA00022989"/>
    </source>
</evidence>